<dbReference type="InterPro" id="IPR038277">
    <property type="entry name" value="UreF_sf"/>
</dbReference>
<evidence type="ECO:0000256" key="3">
    <source>
        <dbReference type="HAMAP-Rule" id="MF_01385"/>
    </source>
</evidence>
<gene>
    <name evidence="3" type="primary">ureF</name>
    <name evidence="5" type="ORF">ACFWR3_25650</name>
</gene>
<dbReference type="EMBL" id="JBHXPM010000027">
    <property type="protein sequence ID" value="MFD3959446.1"/>
    <property type="molecule type" value="Genomic_DNA"/>
</dbReference>
<evidence type="ECO:0000313" key="5">
    <source>
        <dbReference type="EMBL" id="MFD3959446.1"/>
    </source>
</evidence>
<keyword evidence="1 3" id="KW-0996">Nickel insertion</keyword>
<dbReference type="Gene3D" id="1.10.4190.10">
    <property type="entry name" value="Urease accessory protein UreF"/>
    <property type="match status" value="1"/>
</dbReference>
<feature type="compositionally biased region" description="Low complexity" evidence="4">
    <location>
        <begin position="23"/>
        <end position="46"/>
    </location>
</feature>
<keyword evidence="2 3" id="KW-0143">Chaperone</keyword>
<comment type="function">
    <text evidence="3">Required for maturation of urease via the functional incorporation of the urease nickel metallocenter.</text>
</comment>
<dbReference type="RefSeq" id="WP_079167377.1">
    <property type="nucleotide sequence ID" value="NZ_JBHVRE010000002.1"/>
</dbReference>
<dbReference type="HAMAP" id="MF_01385">
    <property type="entry name" value="UreF"/>
    <property type="match status" value="1"/>
</dbReference>
<comment type="subunit">
    <text evidence="3">UreD, UreF and UreG form a complex that acts as a GTP-hydrolysis-dependent molecular chaperone, activating the urease apoprotein by helping to assemble the nickel containing metallocenter of UreC. The UreE protein probably delivers the nickel.</text>
</comment>
<name>A0ABW6E036_9ACTN</name>
<dbReference type="PANTHER" id="PTHR33620:SF1">
    <property type="entry name" value="UREASE ACCESSORY PROTEIN F"/>
    <property type="match status" value="1"/>
</dbReference>
<dbReference type="PANTHER" id="PTHR33620">
    <property type="entry name" value="UREASE ACCESSORY PROTEIN F"/>
    <property type="match status" value="1"/>
</dbReference>
<evidence type="ECO:0000313" key="6">
    <source>
        <dbReference type="Proteomes" id="UP001598300"/>
    </source>
</evidence>
<keyword evidence="3" id="KW-0963">Cytoplasm</keyword>
<dbReference type="PIRSF" id="PIRSF009467">
    <property type="entry name" value="Ureas_acces_UreF"/>
    <property type="match status" value="1"/>
</dbReference>
<sequence length="275" mass="28682">MYREDHDTTGPGTRASGSGTRASGPGTRTSGPGTQAPAPAASAGPAEPSLAHLLVGLQLTDSAFPSGFYTLSHSLEGFAQARAVDSETLPALLESLLVHGVGPADATALALAHRATREGRPETVALVDEHLFATKLGQEMRRAATRTGRQLLDLAAEVYGCPEIAAYHARVVRREVPGTQAVAAGVVYAATGVPVRQAVACDLFAFCASFAGAALRLRLTDHRQAQVMLHAVAPAIERTVEAALRRELADVGATAFASDIMSGRHERAEARLFAS</sequence>
<evidence type="ECO:0000256" key="2">
    <source>
        <dbReference type="ARBA" id="ARBA00023186"/>
    </source>
</evidence>
<accession>A0ABW6E036</accession>
<dbReference type="Proteomes" id="UP001598300">
    <property type="component" value="Unassembled WGS sequence"/>
</dbReference>
<keyword evidence="6" id="KW-1185">Reference proteome</keyword>
<dbReference type="InterPro" id="IPR002639">
    <property type="entry name" value="UreF"/>
</dbReference>
<evidence type="ECO:0000256" key="4">
    <source>
        <dbReference type="SAM" id="MobiDB-lite"/>
    </source>
</evidence>
<organism evidence="5 6">
    <name type="scientific">Streptomyces bacillaris</name>
    <dbReference type="NCBI Taxonomy" id="68179"/>
    <lineage>
        <taxon>Bacteria</taxon>
        <taxon>Bacillati</taxon>
        <taxon>Actinomycetota</taxon>
        <taxon>Actinomycetes</taxon>
        <taxon>Kitasatosporales</taxon>
        <taxon>Streptomycetaceae</taxon>
        <taxon>Streptomyces</taxon>
    </lineage>
</organism>
<feature type="region of interest" description="Disordered" evidence="4">
    <location>
        <begin position="1"/>
        <end position="46"/>
    </location>
</feature>
<reference evidence="5 6" key="1">
    <citation type="submission" date="2024-09" db="EMBL/GenBank/DDBJ databases">
        <title>The Natural Products Discovery Center: Release of the First 8490 Sequenced Strains for Exploring Actinobacteria Biosynthetic Diversity.</title>
        <authorList>
            <person name="Kalkreuter E."/>
            <person name="Kautsar S.A."/>
            <person name="Yang D."/>
            <person name="Bader C.D."/>
            <person name="Teijaro C.N."/>
            <person name="Fluegel L."/>
            <person name="Davis C.M."/>
            <person name="Simpson J.R."/>
            <person name="Lauterbach L."/>
            <person name="Steele A.D."/>
            <person name="Gui C."/>
            <person name="Meng S."/>
            <person name="Li G."/>
            <person name="Viehrig K."/>
            <person name="Ye F."/>
            <person name="Su P."/>
            <person name="Kiefer A.F."/>
            <person name="Nichols A."/>
            <person name="Cepeda A.J."/>
            <person name="Yan W."/>
            <person name="Fan B."/>
            <person name="Jiang Y."/>
            <person name="Adhikari A."/>
            <person name="Zheng C.-J."/>
            <person name="Schuster L."/>
            <person name="Cowan T.M."/>
            <person name="Smanski M.J."/>
            <person name="Chevrette M.G."/>
            <person name="De Carvalho L.P.S."/>
            <person name="Shen B."/>
        </authorList>
    </citation>
    <scope>NUCLEOTIDE SEQUENCE [LARGE SCALE GENOMIC DNA]</scope>
    <source>
        <strain evidence="5 6">NPDC058584</strain>
    </source>
</reference>
<proteinExistence type="inferred from homology"/>
<comment type="caution">
    <text evidence="5">The sequence shown here is derived from an EMBL/GenBank/DDBJ whole genome shotgun (WGS) entry which is preliminary data.</text>
</comment>
<evidence type="ECO:0000256" key="1">
    <source>
        <dbReference type="ARBA" id="ARBA00022988"/>
    </source>
</evidence>
<comment type="similarity">
    <text evidence="3">Belongs to the UreF family.</text>
</comment>
<protein>
    <recommendedName>
        <fullName evidence="3">Urease accessory protein UreF</fullName>
    </recommendedName>
</protein>
<comment type="subcellular location">
    <subcellularLocation>
        <location evidence="3">Cytoplasm</location>
    </subcellularLocation>
</comment>
<dbReference type="Pfam" id="PF01730">
    <property type="entry name" value="UreF"/>
    <property type="match status" value="1"/>
</dbReference>